<evidence type="ECO:0000256" key="1">
    <source>
        <dbReference type="ARBA" id="ARBA00010040"/>
    </source>
</evidence>
<accession>A0A9X7BHA7</accession>
<keyword evidence="2" id="KW-0645">Protease</keyword>
<dbReference type="InterPro" id="IPR001375">
    <property type="entry name" value="Peptidase_S9_cat"/>
</dbReference>
<dbReference type="AlphaFoldDB" id="A0A9X7BHA7"/>
<gene>
    <name evidence="6" type="ORF">COK99_31710</name>
</gene>
<dbReference type="SUPFAM" id="SSF53474">
    <property type="entry name" value="alpha/beta-Hydrolases"/>
    <property type="match status" value="1"/>
</dbReference>
<dbReference type="PANTHER" id="PTHR42776">
    <property type="entry name" value="SERINE PEPTIDASE S9 FAMILY MEMBER"/>
    <property type="match status" value="1"/>
</dbReference>
<dbReference type="Proteomes" id="UP000223366">
    <property type="component" value="Unassembled WGS sequence"/>
</dbReference>
<feature type="domain" description="Peptidase S9 prolyl oligopeptidase catalytic" evidence="5">
    <location>
        <begin position="464"/>
        <end position="661"/>
    </location>
</feature>
<dbReference type="Pfam" id="PF07676">
    <property type="entry name" value="PD40"/>
    <property type="match status" value="1"/>
</dbReference>
<sequence>MNNNEKKYLSIEELLSLPTLSCLNISEDGKNVAFVKNTADWKDNSYKNKIWIYEKDKGQCYTLTKYDIEGTFPVFSPDSRHIAYLSSVGEGDEKKNQIFVESLESCSRIQITHEKEGVINFKWEPTGKGFYYVAKLKESEKIKKRKEIYGDYLHVGMEYQNNCLYYIELKQAIKKSNDKYEYPEDSSNVGTLKDDNSVAEYQLTDDMNLHIQEFDISTNGEKLVFMATPSPNKEDVQKADLFILDLNSGSLQKMNVKKLLGGSVCFSPNGTKICYTASIKEKDYYKTHIRDSTLEIYNLNSGEPNQPLKDFDSTVIPIRWTTKGLLIKWQDKTNYLIGLLSEDGKVDMLSGTMNCWILDASVTKNGEHLSYIKAVPNETFEVYLDDKKITKENSIFKGKHKSNREIISWKSRDDLEIEGVLSTPIDFDSNKKYPLLVLIHGGPEWASFQIHSGCFNGKYPVEQFIEKGFIVLEPNYRGSAGYGNEFLKANYRKLGIGDYHDVISGVDALIEKGLADKDRIGVMGWSQGGYISAFCSTYSDRFKAISVGGGITNWITYYVKTNIPQFTKMYLGDTPWNDPEIYAKTSPITYINSACTPTLIQHGEMDKGVPIENAYELYRGLKDMKVDTELVIFKGMEYFSEKPGINRAIMKQNLIWFSHYILGDSIKDFHGLGLLDMNRYDTQ</sequence>
<evidence type="ECO:0000256" key="2">
    <source>
        <dbReference type="ARBA" id="ARBA00022670"/>
    </source>
</evidence>
<dbReference type="EMBL" id="NVDU01000127">
    <property type="protein sequence ID" value="PFV22813.1"/>
    <property type="molecule type" value="Genomic_DNA"/>
</dbReference>
<dbReference type="InterPro" id="IPR011042">
    <property type="entry name" value="6-blade_b-propeller_TolB-like"/>
</dbReference>
<evidence type="ECO:0000313" key="7">
    <source>
        <dbReference type="Proteomes" id="UP000223366"/>
    </source>
</evidence>
<dbReference type="RefSeq" id="WP_097961721.1">
    <property type="nucleotide sequence ID" value="NZ_NUHS01000008.1"/>
</dbReference>
<reference evidence="6 7" key="1">
    <citation type="submission" date="2017-09" db="EMBL/GenBank/DDBJ databases">
        <title>Large-scale bioinformatics analysis of Bacillus genomes uncovers conserved roles of natural products in bacterial physiology.</title>
        <authorList>
            <consortium name="Agbiome Team Llc"/>
            <person name="Bleich R.M."/>
            <person name="Grubbs K.J."/>
            <person name="Santa Maria K.C."/>
            <person name="Allen S.E."/>
            <person name="Farag S."/>
            <person name="Shank E.A."/>
            <person name="Bowers A."/>
        </authorList>
    </citation>
    <scope>NUCLEOTIDE SEQUENCE [LARGE SCALE GENOMIC DNA]</scope>
    <source>
        <strain evidence="6 7">AFS060060</strain>
    </source>
</reference>
<dbReference type="FunFam" id="3.40.50.1820:FF:000028">
    <property type="entry name" value="S9 family peptidase"/>
    <property type="match status" value="1"/>
</dbReference>
<name>A0A9X7BHA7_BACTU</name>
<protein>
    <submittedName>
        <fullName evidence="6">Peptidase S9</fullName>
    </submittedName>
</protein>
<evidence type="ECO:0000256" key="3">
    <source>
        <dbReference type="ARBA" id="ARBA00022801"/>
    </source>
</evidence>
<dbReference type="InterPro" id="IPR029058">
    <property type="entry name" value="AB_hydrolase_fold"/>
</dbReference>
<evidence type="ECO:0000259" key="5">
    <source>
        <dbReference type="Pfam" id="PF00326"/>
    </source>
</evidence>
<evidence type="ECO:0000256" key="4">
    <source>
        <dbReference type="ARBA" id="ARBA00022825"/>
    </source>
</evidence>
<keyword evidence="4" id="KW-0720">Serine protease</keyword>
<dbReference type="Gene3D" id="3.40.50.1820">
    <property type="entry name" value="alpha/beta hydrolase"/>
    <property type="match status" value="1"/>
</dbReference>
<dbReference type="Pfam" id="PF00326">
    <property type="entry name" value="Peptidase_S9"/>
    <property type="match status" value="1"/>
</dbReference>
<proteinExistence type="inferred from homology"/>
<organism evidence="6 7">
    <name type="scientific">Bacillus thuringiensis</name>
    <dbReference type="NCBI Taxonomy" id="1428"/>
    <lineage>
        <taxon>Bacteria</taxon>
        <taxon>Bacillati</taxon>
        <taxon>Bacillota</taxon>
        <taxon>Bacilli</taxon>
        <taxon>Bacillales</taxon>
        <taxon>Bacillaceae</taxon>
        <taxon>Bacillus</taxon>
        <taxon>Bacillus cereus group</taxon>
    </lineage>
</organism>
<comment type="caution">
    <text evidence="6">The sequence shown here is derived from an EMBL/GenBank/DDBJ whole genome shotgun (WGS) entry which is preliminary data.</text>
</comment>
<dbReference type="InterPro" id="IPR011659">
    <property type="entry name" value="WD40"/>
</dbReference>
<dbReference type="GO" id="GO:0004252">
    <property type="term" value="F:serine-type endopeptidase activity"/>
    <property type="evidence" value="ECO:0007669"/>
    <property type="project" value="TreeGrafter"/>
</dbReference>
<comment type="similarity">
    <text evidence="1">Belongs to the peptidase S9C family.</text>
</comment>
<keyword evidence="3" id="KW-0378">Hydrolase</keyword>
<dbReference type="GO" id="GO:0006508">
    <property type="term" value="P:proteolysis"/>
    <property type="evidence" value="ECO:0007669"/>
    <property type="project" value="UniProtKB-KW"/>
</dbReference>
<dbReference type="Gene3D" id="2.120.10.30">
    <property type="entry name" value="TolB, C-terminal domain"/>
    <property type="match status" value="2"/>
</dbReference>
<dbReference type="PANTHER" id="PTHR42776:SF27">
    <property type="entry name" value="DIPEPTIDYL PEPTIDASE FAMILY MEMBER 6"/>
    <property type="match status" value="1"/>
</dbReference>
<evidence type="ECO:0000313" key="6">
    <source>
        <dbReference type="EMBL" id="PFV22813.1"/>
    </source>
</evidence>
<dbReference type="SUPFAM" id="SSF82171">
    <property type="entry name" value="DPP6 N-terminal domain-like"/>
    <property type="match status" value="1"/>
</dbReference>